<dbReference type="PRINTS" id="PR00039">
    <property type="entry name" value="HTHLYSR"/>
</dbReference>
<keyword evidence="3" id="KW-0238">DNA-binding</keyword>
<comment type="caution">
    <text evidence="6">The sequence shown here is derived from an EMBL/GenBank/DDBJ whole genome shotgun (WGS) entry which is preliminary data.</text>
</comment>
<evidence type="ECO:0000256" key="4">
    <source>
        <dbReference type="ARBA" id="ARBA00023163"/>
    </source>
</evidence>
<dbReference type="PROSITE" id="PS50931">
    <property type="entry name" value="HTH_LYSR"/>
    <property type="match status" value="1"/>
</dbReference>
<dbReference type="EMBL" id="JAVREP010000013">
    <property type="protein sequence ID" value="MDT0330444.1"/>
    <property type="molecule type" value="Genomic_DNA"/>
</dbReference>
<dbReference type="InterPro" id="IPR000847">
    <property type="entry name" value="LysR_HTH_N"/>
</dbReference>
<dbReference type="CDD" id="cd08423">
    <property type="entry name" value="PBP2_LTTR_like_6"/>
    <property type="match status" value="1"/>
</dbReference>
<organism evidence="6 7">
    <name type="scientific">Nocardiopsis lambiniae</name>
    <dbReference type="NCBI Taxonomy" id="3075539"/>
    <lineage>
        <taxon>Bacteria</taxon>
        <taxon>Bacillati</taxon>
        <taxon>Actinomycetota</taxon>
        <taxon>Actinomycetes</taxon>
        <taxon>Streptosporangiales</taxon>
        <taxon>Nocardiopsidaceae</taxon>
        <taxon>Nocardiopsis</taxon>
    </lineage>
</organism>
<feature type="domain" description="HTH lysR-type" evidence="5">
    <location>
        <begin position="2"/>
        <end position="59"/>
    </location>
</feature>
<dbReference type="InterPro" id="IPR036390">
    <property type="entry name" value="WH_DNA-bd_sf"/>
</dbReference>
<dbReference type="Gene3D" id="3.40.190.10">
    <property type="entry name" value="Periplasmic binding protein-like II"/>
    <property type="match status" value="2"/>
</dbReference>
<sequence length="307" mass="33814">MLSVDRLRVLHAIAAHGSLSAAAEALHVTNSAVSQQLAKLEREVGQSLVERNGRGVRLTDAAELLVEHAARILSMVQRAEAELEAHRDDVTGHLRLSATPTAVRGILPQALNSLREAHPRLRVELFEEEPRESQQSIARGDVDLCMVIDWRGSPLTLPDGMSRAPLMEDVGDIALPADHPLAHREILEIDEILDLPWISWSRGSICNEWLYDMIRSRGGEPRVIHNVEEHQTKLALIAAGIGAAVMPRLGRGPLPDGVRLVPVQPALVRQVYAFWRTDASRRPAIRAAVRALRDAASTYDTRPVPVC</sequence>
<dbReference type="Pfam" id="PF00126">
    <property type="entry name" value="HTH_1"/>
    <property type="match status" value="1"/>
</dbReference>
<dbReference type="InterPro" id="IPR005119">
    <property type="entry name" value="LysR_subst-bd"/>
</dbReference>
<comment type="similarity">
    <text evidence="1">Belongs to the LysR transcriptional regulatory family.</text>
</comment>
<evidence type="ECO:0000256" key="1">
    <source>
        <dbReference type="ARBA" id="ARBA00009437"/>
    </source>
</evidence>
<dbReference type="SUPFAM" id="SSF46785">
    <property type="entry name" value="Winged helix' DNA-binding domain"/>
    <property type="match status" value="1"/>
</dbReference>
<keyword evidence="7" id="KW-1185">Reference proteome</keyword>
<dbReference type="Pfam" id="PF03466">
    <property type="entry name" value="LysR_substrate"/>
    <property type="match status" value="1"/>
</dbReference>
<evidence type="ECO:0000313" key="7">
    <source>
        <dbReference type="Proteomes" id="UP001183390"/>
    </source>
</evidence>
<dbReference type="SUPFAM" id="SSF53850">
    <property type="entry name" value="Periplasmic binding protein-like II"/>
    <property type="match status" value="1"/>
</dbReference>
<dbReference type="Gene3D" id="1.10.10.10">
    <property type="entry name" value="Winged helix-like DNA-binding domain superfamily/Winged helix DNA-binding domain"/>
    <property type="match status" value="1"/>
</dbReference>
<keyword evidence="4" id="KW-0804">Transcription</keyword>
<dbReference type="PANTHER" id="PTHR30346">
    <property type="entry name" value="TRANSCRIPTIONAL DUAL REGULATOR HCAR-RELATED"/>
    <property type="match status" value="1"/>
</dbReference>
<dbReference type="Proteomes" id="UP001183390">
    <property type="component" value="Unassembled WGS sequence"/>
</dbReference>
<dbReference type="RefSeq" id="WP_311513012.1">
    <property type="nucleotide sequence ID" value="NZ_JAVREP010000013.1"/>
</dbReference>
<dbReference type="InterPro" id="IPR036388">
    <property type="entry name" value="WH-like_DNA-bd_sf"/>
</dbReference>
<protein>
    <submittedName>
        <fullName evidence="6">LysR family transcriptional regulator</fullName>
    </submittedName>
</protein>
<gene>
    <name evidence="6" type="ORF">RM479_18665</name>
</gene>
<evidence type="ECO:0000256" key="2">
    <source>
        <dbReference type="ARBA" id="ARBA00023015"/>
    </source>
</evidence>
<reference evidence="7" key="1">
    <citation type="submission" date="2023-07" db="EMBL/GenBank/DDBJ databases">
        <title>30 novel species of actinomycetes from the DSMZ collection.</title>
        <authorList>
            <person name="Nouioui I."/>
        </authorList>
    </citation>
    <scope>NUCLEOTIDE SEQUENCE [LARGE SCALE GENOMIC DNA]</scope>
    <source>
        <strain evidence="7">DSM 44743</strain>
    </source>
</reference>
<evidence type="ECO:0000259" key="5">
    <source>
        <dbReference type="PROSITE" id="PS50931"/>
    </source>
</evidence>
<dbReference type="PANTHER" id="PTHR30346:SF29">
    <property type="entry name" value="LYSR SUBSTRATE-BINDING"/>
    <property type="match status" value="1"/>
</dbReference>
<evidence type="ECO:0000256" key="3">
    <source>
        <dbReference type="ARBA" id="ARBA00023125"/>
    </source>
</evidence>
<proteinExistence type="inferred from homology"/>
<keyword evidence="2" id="KW-0805">Transcription regulation</keyword>
<accession>A0ABU2MCY9</accession>
<evidence type="ECO:0000313" key="6">
    <source>
        <dbReference type="EMBL" id="MDT0330444.1"/>
    </source>
</evidence>
<name>A0ABU2MCY9_9ACTN</name>